<dbReference type="Proteomes" id="UP001195483">
    <property type="component" value="Unassembled WGS sequence"/>
</dbReference>
<keyword evidence="3" id="KW-1185">Reference proteome</keyword>
<dbReference type="AlphaFoldDB" id="A0AAE0W9E3"/>
<reference evidence="2" key="2">
    <citation type="journal article" date="2021" name="Genome Biol. Evol.">
        <title>Developing a high-quality reference genome for a parasitic bivalve with doubly uniparental inheritance (Bivalvia: Unionida).</title>
        <authorList>
            <person name="Smith C.H."/>
        </authorList>
    </citation>
    <scope>NUCLEOTIDE SEQUENCE</scope>
    <source>
        <strain evidence="2">CHS0354</strain>
        <tissue evidence="2">Mantle</tissue>
    </source>
</reference>
<dbReference type="SMART" id="SM00327">
    <property type="entry name" value="VWA"/>
    <property type="match status" value="1"/>
</dbReference>
<evidence type="ECO:0000313" key="3">
    <source>
        <dbReference type="Proteomes" id="UP001195483"/>
    </source>
</evidence>
<evidence type="ECO:0000259" key="1">
    <source>
        <dbReference type="SMART" id="SM00327"/>
    </source>
</evidence>
<feature type="domain" description="VWFA" evidence="1">
    <location>
        <begin position="301"/>
        <end position="471"/>
    </location>
</feature>
<name>A0AAE0W9E3_9BIVA</name>
<dbReference type="InterPro" id="IPR036465">
    <property type="entry name" value="vWFA_dom_sf"/>
</dbReference>
<proteinExistence type="predicted"/>
<dbReference type="Gene3D" id="3.40.50.410">
    <property type="entry name" value="von Willebrand factor, type A domain"/>
    <property type="match status" value="1"/>
</dbReference>
<protein>
    <recommendedName>
        <fullName evidence="1">VWFA domain-containing protein</fullName>
    </recommendedName>
</protein>
<dbReference type="InterPro" id="IPR002035">
    <property type="entry name" value="VWF_A"/>
</dbReference>
<accession>A0AAE0W9E3</accession>
<dbReference type="InterPro" id="IPR006342">
    <property type="entry name" value="FkbM_mtfrase"/>
</dbReference>
<gene>
    <name evidence="2" type="ORF">CHS0354_000751</name>
</gene>
<dbReference type="SUPFAM" id="SSF53300">
    <property type="entry name" value="vWA-like"/>
    <property type="match status" value="1"/>
</dbReference>
<dbReference type="PANTHER" id="PTHR33608">
    <property type="entry name" value="BLL2464 PROTEIN"/>
    <property type="match status" value="1"/>
</dbReference>
<dbReference type="EMBL" id="JAEAOA010000085">
    <property type="protein sequence ID" value="KAK3605085.1"/>
    <property type="molecule type" value="Genomic_DNA"/>
</dbReference>
<dbReference type="PANTHER" id="PTHR33608:SF6">
    <property type="entry name" value="BLL2464 PROTEIN"/>
    <property type="match status" value="1"/>
</dbReference>
<reference evidence="2" key="1">
    <citation type="journal article" date="2021" name="Genome Biol. Evol.">
        <title>A High-Quality Reference Genome for a Parasitic Bivalve with Doubly Uniparental Inheritance (Bivalvia: Unionida).</title>
        <authorList>
            <person name="Smith C.H."/>
        </authorList>
    </citation>
    <scope>NUCLEOTIDE SEQUENCE</scope>
    <source>
        <strain evidence="2">CHS0354</strain>
    </source>
</reference>
<sequence>MKSIEFLKPTRLDDLVRIGRNFDGGYLVNQRVLGQTKVLIGLGIDRDWSFEEQFQSLNPNVSVWCFDGSVSGTGTKADRFRIFVTQKIPLILRAIVRRNHIYTILHIIKVYREINRLFPQFKEFFSKPKNHFFSLFISSRKKSNHISPSGIIEKISITHPLTPNSCFLKMDIEGYEFSVLTEFLIHNTLINSMVVEFHDLDFRWDSFSELIEKIKEQFVISHVHDIQIKDIFRKVRQVELRTRGLVNNIFGGEYHSAFKGKGMTFSEVRAYQYGDDVRAIDWNVSARRDETYVKIFEEEREQSLMILFDASASGDFGSGSEFKRELGAMICATLAFSAIKNNDKVGLVIFTNEIEKVILPKKGRSHVLRILREIFFFEPNNLKTDLGKVCEFAIRILKRRSIVLLVSDLISENYEDKLRFLKQKHDCVVIHINDKSEQKLPKSLGYITLRDLETGETITVDSSDKKFLNEFSAFSQELATQRKTQLKKRKIDVVTMETDKSFIEPLTLFFKNRNKL</sequence>
<comment type="caution">
    <text evidence="2">The sequence shown here is derived from an EMBL/GenBank/DDBJ whole genome shotgun (WGS) entry which is preliminary data.</text>
</comment>
<dbReference type="Pfam" id="PF05050">
    <property type="entry name" value="Methyltransf_21"/>
    <property type="match status" value="1"/>
</dbReference>
<dbReference type="InterPro" id="IPR002881">
    <property type="entry name" value="DUF58"/>
</dbReference>
<dbReference type="Pfam" id="PF01882">
    <property type="entry name" value="DUF58"/>
    <property type="match status" value="1"/>
</dbReference>
<evidence type="ECO:0000313" key="2">
    <source>
        <dbReference type="EMBL" id="KAK3605085.1"/>
    </source>
</evidence>
<reference evidence="2" key="3">
    <citation type="submission" date="2023-05" db="EMBL/GenBank/DDBJ databases">
        <authorList>
            <person name="Smith C.H."/>
        </authorList>
    </citation>
    <scope>NUCLEOTIDE SEQUENCE</scope>
    <source>
        <strain evidence="2">CHS0354</strain>
        <tissue evidence="2">Mantle</tissue>
    </source>
</reference>
<organism evidence="2 3">
    <name type="scientific">Potamilus streckersoni</name>
    <dbReference type="NCBI Taxonomy" id="2493646"/>
    <lineage>
        <taxon>Eukaryota</taxon>
        <taxon>Metazoa</taxon>
        <taxon>Spiralia</taxon>
        <taxon>Lophotrochozoa</taxon>
        <taxon>Mollusca</taxon>
        <taxon>Bivalvia</taxon>
        <taxon>Autobranchia</taxon>
        <taxon>Heteroconchia</taxon>
        <taxon>Palaeoheterodonta</taxon>
        <taxon>Unionida</taxon>
        <taxon>Unionoidea</taxon>
        <taxon>Unionidae</taxon>
        <taxon>Ambleminae</taxon>
        <taxon>Lampsilini</taxon>
        <taxon>Potamilus</taxon>
    </lineage>
</organism>